<evidence type="ECO:0000256" key="2">
    <source>
        <dbReference type="ARBA" id="ARBA00007448"/>
    </source>
</evidence>
<dbReference type="InterPro" id="IPR003960">
    <property type="entry name" value="ATPase_AAA_CS"/>
</dbReference>
<dbReference type="InterPro" id="IPR027417">
    <property type="entry name" value="P-loop_NTPase"/>
</dbReference>
<feature type="region of interest" description="Disordered" evidence="8">
    <location>
        <begin position="444"/>
        <end position="466"/>
    </location>
</feature>
<evidence type="ECO:0000256" key="6">
    <source>
        <dbReference type="ARBA" id="ARBA00049360"/>
    </source>
</evidence>
<evidence type="ECO:0000256" key="7">
    <source>
        <dbReference type="RuleBase" id="RU003651"/>
    </source>
</evidence>
<dbReference type="InterPro" id="IPR058017">
    <property type="entry name" value="At3g28540-like_C"/>
</dbReference>
<dbReference type="AlphaFoldDB" id="A0A5P1FWL6"/>
<dbReference type="SUPFAM" id="SSF52540">
    <property type="entry name" value="P-loop containing nucleoside triphosphate hydrolases"/>
    <property type="match status" value="1"/>
</dbReference>
<dbReference type="OMA" id="ANTEMQD"/>
<dbReference type="InterPro" id="IPR050747">
    <property type="entry name" value="Mitochondrial_chaperone_BCS1"/>
</dbReference>
<comment type="cofactor">
    <cofactor evidence="1">
        <name>Mg(2+)</name>
        <dbReference type="ChEBI" id="CHEBI:18420"/>
    </cofactor>
</comment>
<comment type="catalytic activity">
    <reaction evidence="6">
        <text>ATP + H2O = ADP + phosphate + H(+)</text>
        <dbReference type="Rhea" id="RHEA:13065"/>
        <dbReference type="ChEBI" id="CHEBI:15377"/>
        <dbReference type="ChEBI" id="CHEBI:15378"/>
        <dbReference type="ChEBI" id="CHEBI:30616"/>
        <dbReference type="ChEBI" id="CHEBI:43474"/>
        <dbReference type="ChEBI" id="CHEBI:456216"/>
    </reaction>
</comment>
<evidence type="ECO:0000313" key="11">
    <source>
        <dbReference type="Proteomes" id="UP000243459"/>
    </source>
</evidence>
<name>A0A5P1FWL6_ASPOF</name>
<evidence type="ECO:0000256" key="4">
    <source>
        <dbReference type="ARBA" id="ARBA00022840"/>
    </source>
</evidence>
<dbReference type="EMBL" id="CM007381">
    <property type="protein sequence ID" value="ONK81350.1"/>
    <property type="molecule type" value="Genomic_DNA"/>
</dbReference>
<dbReference type="SMART" id="SM00382">
    <property type="entry name" value="AAA"/>
    <property type="match status" value="1"/>
</dbReference>
<feature type="compositionally biased region" description="Basic and acidic residues" evidence="8">
    <location>
        <begin position="444"/>
        <end position="456"/>
    </location>
</feature>
<sequence length="466" mass="53025">MLPMTTNNSALLATAASIAASAVLIRTLASDLLPSSAEEYFSEKIAYMLESLSSDLIITIEEFDGAITNHMYKAAESYLATKLNKSTRRIRINKQEEDSDNFEVKIDHGQEIVDLFEGIKFRWRFSSKNSKPSIQTYNHRHMKPNTMETKFLELKFNKKHKDTALKSYMPFVLSQAKTIKAGIKTLKLYTNDQYSWESVNFHHPSTFETMALDVELKKEVMQDLARFVKRKEYYKRVGKAWKRGYLLYGPPGTGKSSLVAAMANFLRFDIYDLELTELKSNSELRSLLAKVANRSILLVEDIDCSVNFESRENKKQSQNQEESVTESDDGKVTLSGLLNFVDGLWSSCGGERIIVFTTNYKDKLDPALLRPGRMDMHIHMSYCTPTGFRVLVSNYHALDDHQLFGEIEGLIKEVDITPAEVAEEMMKTDDADVALQGLLKVLKERKNKTAGEPKGDETEEDENKDH</sequence>
<evidence type="ECO:0000256" key="8">
    <source>
        <dbReference type="SAM" id="MobiDB-lite"/>
    </source>
</evidence>
<dbReference type="GO" id="GO:0005524">
    <property type="term" value="F:ATP binding"/>
    <property type="evidence" value="ECO:0007669"/>
    <property type="project" value="UniProtKB-KW"/>
</dbReference>
<evidence type="ECO:0000256" key="5">
    <source>
        <dbReference type="ARBA" id="ARBA00022842"/>
    </source>
</evidence>
<evidence type="ECO:0000313" key="10">
    <source>
        <dbReference type="EMBL" id="ONK81350.1"/>
    </source>
</evidence>
<dbReference type="FunFam" id="3.40.50.300:FF:001122">
    <property type="entry name" value="AAA-ATPase ASD, mitochondrial"/>
    <property type="match status" value="1"/>
</dbReference>
<dbReference type="GO" id="GO:0006950">
    <property type="term" value="P:response to stress"/>
    <property type="evidence" value="ECO:0007669"/>
    <property type="project" value="UniProtKB-ARBA"/>
</dbReference>
<dbReference type="PANTHER" id="PTHR23070">
    <property type="entry name" value="BCS1 AAA-TYPE ATPASE"/>
    <property type="match status" value="1"/>
</dbReference>
<keyword evidence="11" id="KW-1185">Reference proteome</keyword>
<proteinExistence type="inferred from homology"/>
<accession>A0A5P1FWL6</accession>
<keyword evidence="3 7" id="KW-0547">Nucleotide-binding</keyword>
<evidence type="ECO:0000256" key="1">
    <source>
        <dbReference type="ARBA" id="ARBA00001946"/>
    </source>
</evidence>
<feature type="compositionally biased region" description="Acidic residues" evidence="8">
    <location>
        <begin position="457"/>
        <end position="466"/>
    </location>
</feature>
<dbReference type="Gene3D" id="3.40.50.300">
    <property type="entry name" value="P-loop containing nucleotide triphosphate hydrolases"/>
    <property type="match status" value="1"/>
</dbReference>
<dbReference type="GO" id="GO:0016887">
    <property type="term" value="F:ATP hydrolysis activity"/>
    <property type="evidence" value="ECO:0007669"/>
    <property type="project" value="InterPro"/>
</dbReference>
<keyword evidence="4 7" id="KW-0067">ATP-binding</keyword>
<dbReference type="InterPro" id="IPR025753">
    <property type="entry name" value="AAA_N_dom"/>
</dbReference>
<dbReference type="Gramene" id="ONK81350">
    <property type="protein sequence ID" value="ONK81350"/>
    <property type="gene ID" value="A4U43_C01F28120"/>
</dbReference>
<evidence type="ECO:0000259" key="9">
    <source>
        <dbReference type="SMART" id="SM00382"/>
    </source>
</evidence>
<protein>
    <recommendedName>
        <fullName evidence="9">AAA+ ATPase domain-containing protein</fullName>
    </recommendedName>
</protein>
<keyword evidence="5" id="KW-0460">Magnesium</keyword>
<dbReference type="InterPro" id="IPR003959">
    <property type="entry name" value="ATPase_AAA_core"/>
</dbReference>
<reference evidence="11" key="1">
    <citation type="journal article" date="2017" name="Nat. Commun.">
        <title>The asparagus genome sheds light on the origin and evolution of a young Y chromosome.</title>
        <authorList>
            <person name="Harkess A."/>
            <person name="Zhou J."/>
            <person name="Xu C."/>
            <person name="Bowers J.E."/>
            <person name="Van der Hulst R."/>
            <person name="Ayyampalayam S."/>
            <person name="Mercati F."/>
            <person name="Riccardi P."/>
            <person name="McKain M.R."/>
            <person name="Kakrana A."/>
            <person name="Tang H."/>
            <person name="Ray J."/>
            <person name="Groenendijk J."/>
            <person name="Arikit S."/>
            <person name="Mathioni S.M."/>
            <person name="Nakano M."/>
            <person name="Shan H."/>
            <person name="Telgmann-Rauber A."/>
            <person name="Kanno A."/>
            <person name="Yue Z."/>
            <person name="Chen H."/>
            <person name="Li W."/>
            <person name="Chen Y."/>
            <person name="Xu X."/>
            <person name="Zhang Y."/>
            <person name="Luo S."/>
            <person name="Chen H."/>
            <person name="Gao J."/>
            <person name="Mao Z."/>
            <person name="Pires J.C."/>
            <person name="Luo M."/>
            <person name="Kudrna D."/>
            <person name="Wing R.A."/>
            <person name="Meyers B.C."/>
            <person name="Yi K."/>
            <person name="Kong H."/>
            <person name="Lavrijsen P."/>
            <person name="Sunseri F."/>
            <person name="Falavigna A."/>
            <person name="Ye Y."/>
            <person name="Leebens-Mack J.H."/>
            <person name="Chen G."/>
        </authorList>
    </citation>
    <scope>NUCLEOTIDE SEQUENCE [LARGE SCALE GENOMIC DNA]</scope>
    <source>
        <strain evidence="11">cv. DH0086</strain>
    </source>
</reference>
<feature type="domain" description="AAA+ ATPase" evidence="9">
    <location>
        <begin position="241"/>
        <end position="384"/>
    </location>
</feature>
<organism evidence="10 11">
    <name type="scientific">Asparagus officinalis</name>
    <name type="common">Garden asparagus</name>
    <dbReference type="NCBI Taxonomy" id="4686"/>
    <lineage>
        <taxon>Eukaryota</taxon>
        <taxon>Viridiplantae</taxon>
        <taxon>Streptophyta</taxon>
        <taxon>Embryophyta</taxon>
        <taxon>Tracheophyta</taxon>
        <taxon>Spermatophyta</taxon>
        <taxon>Magnoliopsida</taxon>
        <taxon>Liliopsida</taxon>
        <taxon>Asparagales</taxon>
        <taxon>Asparagaceae</taxon>
        <taxon>Asparagoideae</taxon>
        <taxon>Asparagus</taxon>
    </lineage>
</organism>
<dbReference type="OrthoDB" id="10251412at2759"/>
<dbReference type="PROSITE" id="PS00674">
    <property type="entry name" value="AAA"/>
    <property type="match status" value="1"/>
</dbReference>
<dbReference type="Proteomes" id="UP000243459">
    <property type="component" value="Chromosome 1"/>
</dbReference>
<dbReference type="CDD" id="cd19510">
    <property type="entry name" value="RecA-like_BCS1"/>
    <property type="match status" value="1"/>
</dbReference>
<comment type="similarity">
    <text evidence="2">Belongs to the AAA ATPase family. BCS1 subfamily.</text>
</comment>
<dbReference type="Pfam" id="PF25568">
    <property type="entry name" value="AAA_lid_At3g28540"/>
    <property type="match status" value="1"/>
</dbReference>
<dbReference type="Pfam" id="PF14363">
    <property type="entry name" value="AAA_assoc"/>
    <property type="match status" value="1"/>
</dbReference>
<dbReference type="Pfam" id="PF00004">
    <property type="entry name" value="AAA"/>
    <property type="match status" value="1"/>
</dbReference>
<evidence type="ECO:0000256" key="3">
    <source>
        <dbReference type="ARBA" id="ARBA00022741"/>
    </source>
</evidence>
<dbReference type="Gene3D" id="6.10.280.40">
    <property type="match status" value="1"/>
</dbReference>
<gene>
    <name evidence="10" type="ORF">A4U43_C01F28120</name>
</gene>
<dbReference type="InterPro" id="IPR003593">
    <property type="entry name" value="AAA+_ATPase"/>
</dbReference>